<accession>A0ABM7HZA7</accession>
<reference evidence="2 3" key="1">
    <citation type="journal article" date="2019" name="Emerg. Microbes Infect.">
        <title>Comprehensive subspecies identification of 175 nontuberculous mycobacteria species based on 7547 genomic profiles.</title>
        <authorList>
            <person name="Matsumoto Y."/>
            <person name="Kinjo T."/>
            <person name="Motooka D."/>
            <person name="Nabeya D."/>
            <person name="Jung N."/>
            <person name="Uechi K."/>
            <person name="Horii T."/>
            <person name="Iida T."/>
            <person name="Fujita J."/>
            <person name="Nakamura S."/>
        </authorList>
    </citation>
    <scope>NUCLEOTIDE SEQUENCE [LARGE SCALE GENOMIC DNA]</scope>
    <source>
        <strain evidence="2 3">JCM 12375</strain>
    </source>
</reference>
<proteinExistence type="predicted"/>
<feature type="region of interest" description="Disordered" evidence="1">
    <location>
        <begin position="76"/>
        <end position="99"/>
    </location>
</feature>
<evidence type="ECO:0000313" key="3">
    <source>
        <dbReference type="Proteomes" id="UP000465622"/>
    </source>
</evidence>
<dbReference type="RefSeq" id="WP_036436348.1">
    <property type="nucleotide sequence ID" value="NZ_AP022567.1"/>
</dbReference>
<protein>
    <submittedName>
        <fullName evidence="2">Uncharacterized protein</fullName>
    </submittedName>
</protein>
<gene>
    <name evidence="2" type="ORF">MMAGJ_52410</name>
</gene>
<evidence type="ECO:0000313" key="2">
    <source>
        <dbReference type="EMBL" id="BBX35959.1"/>
    </source>
</evidence>
<organism evidence="2 3">
    <name type="scientific">Mycolicibacterium mageritense</name>
    <name type="common">Mycobacterium mageritense</name>
    <dbReference type="NCBI Taxonomy" id="53462"/>
    <lineage>
        <taxon>Bacteria</taxon>
        <taxon>Bacillati</taxon>
        <taxon>Actinomycetota</taxon>
        <taxon>Actinomycetes</taxon>
        <taxon>Mycobacteriales</taxon>
        <taxon>Mycobacteriaceae</taxon>
        <taxon>Mycolicibacterium</taxon>
    </lineage>
</organism>
<name>A0ABM7HZA7_MYCME</name>
<evidence type="ECO:0000256" key="1">
    <source>
        <dbReference type="SAM" id="MobiDB-lite"/>
    </source>
</evidence>
<dbReference type="EMBL" id="AP022567">
    <property type="protein sequence ID" value="BBX35959.1"/>
    <property type="molecule type" value="Genomic_DNA"/>
</dbReference>
<dbReference type="Proteomes" id="UP000465622">
    <property type="component" value="Chromosome"/>
</dbReference>
<sequence length="99" mass="10573">MTATVSEAASLLLTLRRQTAEVHRAREAAHDASRARFLTIARLRGLGVPYRAIGAAMGLTASAAQRLIETARERHPELMTPQTQPATLGAGTTLKAGIR</sequence>
<keyword evidence="3" id="KW-1185">Reference proteome</keyword>